<dbReference type="PANTHER" id="PTHR23517:SF3">
    <property type="entry name" value="INTEGRAL MEMBRANE TRANSPORT PROTEIN"/>
    <property type="match status" value="1"/>
</dbReference>
<evidence type="ECO:0000256" key="7">
    <source>
        <dbReference type="SAM" id="Phobius"/>
    </source>
</evidence>
<dbReference type="SUPFAM" id="SSF103473">
    <property type="entry name" value="MFS general substrate transporter"/>
    <property type="match status" value="1"/>
</dbReference>
<evidence type="ECO:0000313" key="10">
    <source>
        <dbReference type="Proteomes" id="UP000274772"/>
    </source>
</evidence>
<sequence length="417" mass="47433">MKKMSITLKVRLICSFFENLITMAFLPFMALYLSDMVNQTFSGVFLFMLVLLNFPISMISGHIIERFPKKRTLLIYQVILCISLLTMAVTISNQLIFIILFCIAYSIFSISSGMAQPLIDTIIMDAITPEVEHYIYKVSYWLTNVAVACGAFIGGTMYSLNKSALFFIAFVIFTLVLFALYIWIPNDQSHVSNAEEKETPLNHKRSLKGFLHQYQIVLKDKIYMYLIIGSSILIMGELSTSSYISIRLKQEFETISLFHIHIDGVRMYSILIMTNTIVVIALTYFISKYILKMNNEKALLIGLILYVIGYSGITYLNELSLLIIFMIIATFGEMIYSPIFGEQRYKVIPADKRGTYSAVNALSFHFANLLARFGIILGVFLNSVGMTIYMFVLLMVGSFLLYGGVRQFNGKALIKQK</sequence>
<feature type="transmembrane region" description="Helical" evidence="7">
    <location>
        <begin position="387"/>
        <end position="405"/>
    </location>
</feature>
<feature type="domain" description="Major facilitator superfamily (MFS) profile" evidence="8">
    <location>
        <begin position="4"/>
        <end position="409"/>
    </location>
</feature>
<feature type="transmembrane region" description="Helical" evidence="7">
    <location>
        <begin position="73"/>
        <end position="91"/>
    </location>
</feature>
<dbReference type="InterPro" id="IPR050171">
    <property type="entry name" value="MFS_Transporters"/>
</dbReference>
<dbReference type="RefSeq" id="WP_002444816.1">
    <property type="nucleotide sequence ID" value="NZ_AP018585.1"/>
</dbReference>
<proteinExistence type="predicted"/>
<evidence type="ECO:0000313" key="9">
    <source>
        <dbReference type="EMBL" id="BBD91261.1"/>
    </source>
</evidence>
<dbReference type="Proteomes" id="UP000274772">
    <property type="component" value="Chromosome"/>
</dbReference>
<feature type="transmembrane region" description="Helical" evidence="7">
    <location>
        <begin position="97"/>
        <end position="119"/>
    </location>
</feature>
<evidence type="ECO:0000259" key="8">
    <source>
        <dbReference type="PROSITE" id="PS50850"/>
    </source>
</evidence>
<evidence type="ECO:0000256" key="2">
    <source>
        <dbReference type="ARBA" id="ARBA00022448"/>
    </source>
</evidence>
<evidence type="ECO:0000256" key="3">
    <source>
        <dbReference type="ARBA" id="ARBA00022475"/>
    </source>
</evidence>
<name>A0ABM7FTP6_9STAP</name>
<keyword evidence="6 7" id="KW-0472">Membrane</keyword>
<evidence type="ECO:0000256" key="5">
    <source>
        <dbReference type="ARBA" id="ARBA00022989"/>
    </source>
</evidence>
<organism evidence="9 10">
    <name type="scientific">Staphylococcus caprae</name>
    <dbReference type="NCBI Taxonomy" id="29380"/>
    <lineage>
        <taxon>Bacteria</taxon>
        <taxon>Bacillati</taxon>
        <taxon>Bacillota</taxon>
        <taxon>Bacilli</taxon>
        <taxon>Bacillales</taxon>
        <taxon>Staphylococcaceae</taxon>
        <taxon>Staphylococcus</taxon>
    </lineage>
</organism>
<dbReference type="Pfam" id="PF07690">
    <property type="entry name" value="MFS_1"/>
    <property type="match status" value="1"/>
</dbReference>
<feature type="transmembrane region" description="Helical" evidence="7">
    <location>
        <begin position="266"/>
        <end position="286"/>
    </location>
</feature>
<feature type="transmembrane region" description="Helical" evidence="7">
    <location>
        <begin position="322"/>
        <end position="341"/>
    </location>
</feature>
<dbReference type="PROSITE" id="PS50850">
    <property type="entry name" value="MFS"/>
    <property type="match status" value="1"/>
</dbReference>
<keyword evidence="3" id="KW-1003">Cell membrane</keyword>
<dbReference type="InterPro" id="IPR011701">
    <property type="entry name" value="MFS"/>
</dbReference>
<feature type="transmembrane region" description="Helical" evidence="7">
    <location>
        <begin position="164"/>
        <end position="184"/>
    </location>
</feature>
<protein>
    <submittedName>
        <fullName evidence="9">Transporter</fullName>
    </submittedName>
</protein>
<evidence type="ECO:0000256" key="4">
    <source>
        <dbReference type="ARBA" id="ARBA00022692"/>
    </source>
</evidence>
<keyword evidence="2" id="KW-0813">Transport</keyword>
<dbReference type="CDD" id="cd17329">
    <property type="entry name" value="MFS_MdtH_MDR_like"/>
    <property type="match status" value="1"/>
</dbReference>
<feature type="transmembrane region" description="Helical" evidence="7">
    <location>
        <begin position="362"/>
        <end position="381"/>
    </location>
</feature>
<dbReference type="EMBL" id="AP018586">
    <property type="protein sequence ID" value="BBD91261.1"/>
    <property type="molecule type" value="Genomic_DNA"/>
</dbReference>
<feature type="transmembrane region" description="Helical" evidence="7">
    <location>
        <begin position="40"/>
        <end position="61"/>
    </location>
</feature>
<accession>A0ABM7FTP6</accession>
<dbReference type="InterPro" id="IPR036259">
    <property type="entry name" value="MFS_trans_sf"/>
</dbReference>
<keyword evidence="4 7" id="KW-0812">Transmembrane</keyword>
<feature type="transmembrane region" description="Helical" evidence="7">
    <location>
        <begin position="140"/>
        <end position="158"/>
    </location>
</feature>
<feature type="transmembrane region" description="Helical" evidence="7">
    <location>
        <begin position="12"/>
        <end position="34"/>
    </location>
</feature>
<reference evidence="9 10" key="1">
    <citation type="submission" date="2018-05" db="EMBL/GenBank/DDBJ databases">
        <title>Complete genome sequencing of three human clinical isolates of Staphylococcus caprae reveals virulence factors similar to those of S. epidermidis and S. capitis.</title>
        <authorList>
            <person name="Watanabe S."/>
            <person name="Cui L."/>
        </authorList>
    </citation>
    <scope>NUCLEOTIDE SEQUENCE [LARGE SCALE GENOMIC DNA]</scope>
    <source>
        <strain evidence="9 10">JMUB590</strain>
    </source>
</reference>
<dbReference type="Gene3D" id="1.20.1250.20">
    <property type="entry name" value="MFS general substrate transporter like domains"/>
    <property type="match status" value="1"/>
</dbReference>
<dbReference type="PANTHER" id="PTHR23517">
    <property type="entry name" value="RESISTANCE PROTEIN MDTM, PUTATIVE-RELATED-RELATED"/>
    <property type="match status" value="1"/>
</dbReference>
<gene>
    <name evidence="9" type="ORF">JMUB590_0151</name>
</gene>
<feature type="transmembrane region" description="Helical" evidence="7">
    <location>
        <begin position="298"/>
        <end position="316"/>
    </location>
</feature>
<dbReference type="GeneID" id="58049931"/>
<evidence type="ECO:0000256" key="1">
    <source>
        <dbReference type="ARBA" id="ARBA00004651"/>
    </source>
</evidence>
<keyword evidence="10" id="KW-1185">Reference proteome</keyword>
<keyword evidence="5 7" id="KW-1133">Transmembrane helix</keyword>
<dbReference type="InterPro" id="IPR020846">
    <property type="entry name" value="MFS_dom"/>
</dbReference>
<evidence type="ECO:0000256" key="6">
    <source>
        <dbReference type="ARBA" id="ARBA00023136"/>
    </source>
</evidence>
<comment type="subcellular location">
    <subcellularLocation>
        <location evidence="1">Cell membrane</location>
        <topology evidence="1">Multi-pass membrane protein</topology>
    </subcellularLocation>
</comment>
<feature type="transmembrane region" description="Helical" evidence="7">
    <location>
        <begin position="222"/>
        <end position="246"/>
    </location>
</feature>